<name>A0A7D5JMT5_9ENTR</name>
<proteinExistence type="predicted"/>
<evidence type="ECO:0000313" key="1">
    <source>
        <dbReference type="EMBL" id="QLG00485.1"/>
    </source>
</evidence>
<protein>
    <submittedName>
        <fullName evidence="1">Uncharacterized protein</fullName>
    </submittedName>
</protein>
<sequence length="86" mass="9693">MEVIPDINAGYRSDYQRPGTGSVSLQDVCPEKEYISGYFSGALNILLQEVESRPAKLPKESELMGNCREPHYILSVEAVEYLRRKG</sequence>
<reference evidence="1" key="1">
    <citation type="submission" date="2019-12" db="EMBL/GenBank/DDBJ databases">
        <authorList>
            <person name="Zhou D."/>
        </authorList>
    </citation>
    <scope>NUCLEOTIDE SEQUENCE</scope>
    <source>
        <strain evidence="1">P12375</strain>
        <plasmid evidence="1">pP12375-3FII</plasmid>
    </source>
</reference>
<dbReference type="Gene3D" id="3.40.250.10">
    <property type="entry name" value="Rhodanese-like domain"/>
    <property type="match status" value="1"/>
</dbReference>
<organism evidence="1">
    <name type="scientific">Leclercia adecarboxylata</name>
    <dbReference type="NCBI Taxonomy" id="83655"/>
    <lineage>
        <taxon>Bacteria</taxon>
        <taxon>Pseudomonadati</taxon>
        <taxon>Pseudomonadota</taxon>
        <taxon>Gammaproteobacteria</taxon>
        <taxon>Enterobacterales</taxon>
        <taxon>Enterobacteriaceae</taxon>
        <taxon>Leclercia</taxon>
    </lineage>
</organism>
<accession>A0A7D5JMT5</accession>
<geneLocation type="plasmid" evidence="1">
    <name>pP12375-3FII</name>
</geneLocation>
<dbReference type="EMBL" id="MN821364">
    <property type="protein sequence ID" value="QLG00485.1"/>
    <property type="molecule type" value="Genomic_DNA"/>
</dbReference>
<keyword evidence="1" id="KW-0614">Plasmid</keyword>
<dbReference type="AlphaFoldDB" id="A0A7D5JMT5"/>
<dbReference type="InterPro" id="IPR036873">
    <property type="entry name" value="Rhodanese-like_dom_sf"/>
</dbReference>
<dbReference type="SUPFAM" id="SSF52821">
    <property type="entry name" value="Rhodanese/Cell cycle control phosphatase"/>
    <property type="match status" value="1"/>
</dbReference>